<comment type="catalytic activity">
    <reaction evidence="9">
        <text>ATP + H2O = ADP + phosphate + H(+)</text>
        <dbReference type="Rhea" id="RHEA:13065"/>
        <dbReference type="ChEBI" id="CHEBI:15377"/>
        <dbReference type="ChEBI" id="CHEBI:15378"/>
        <dbReference type="ChEBI" id="CHEBI:30616"/>
        <dbReference type="ChEBI" id="CHEBI:43474"/>
        <dbReference type="ChEBI" id="CHEBI:456216"/>
        <dbReference type="EC" id="3.6.4.13"/>
    </reaction>
</comment>
<dbReference type="InterPro" id="IPR027417">
    <property type="entry name" value="P-loop_NTPase"/>
</dbReference>
<dbReference type="GO" id="GO:0016787">
    <property type="term" value="F:hydrolase activity"/>
    <property type="evidence" value="ECO:0007669"/>
    <property type="project" value="UniProtKB-KW"/>
</dbReference>
<evidence type="ECO:0000256" key="1">
    <source>
        <dbReference type="ARBA" id="ARBA00012552"/>
    </source>
</evidence>
<accession>T1FXS2</accession>
<evidence type="ECO:0000256" key="2">
    <source>
        <dbReference type="ARBA" id="ARBA00022741"/>
    </source>
</evidence>
<organism evidence="15 16">
    <name type="scientific">Helobdella robusta</name>
    <name type="common">Californian leech</name>
    <dbReference type="NCBI Taxonomy" id="6412"/>
    <lineage>
        <taxon>Eukaryota</taxon>
        <taxon>Metazoa</taxon>
        <taxon>Spiralia</taxon>
        <taxon>Lophotrochozoa</taxon>
        <taxon>Annelida</taxon>
        <taxon>Clitellata</taxon>
        <taxon>Hirudinea</taxon>
        <taxon>Rhynchobdellida</taxon>
        <taxon>Glossiphoniidae</taxon>
        <taxon>Helobdella</taxon>
    </lineage>
</organism>
<keyword evidence="6" id="KW-0694">RNA-binding</keyword>
<dbReference type="InterPro" id="IPR044764">
    <property type="entry name" value="DDX52/Rok1_DEADc"/>
</dbReference>
<dbReference type="FunCoup" id="T1FXS2">
    <property type="interactions" value="1493"/>
</dbReference>
<keyword evidence="5" id="KW-0067">ATP-binding</keyword>
<evidence type="ECO:0000256" key="3">
    <source>
        <dbReference type="ARBA" id="ARBA00022801"/>
    </source>
</evidence>
<dbReference type="GeneID" id="20213620"/>
<dbReference type="AlphaFoldDB" id="T1FXS2"/>
<evidence type="ECO:0000259" key="11">
    <source>
        <dbReference type="PROSITE" id="PS51192"/>
    </source>
</evidence>
<dbReference type="eggNOG" id="KOG0344">
    <property type="taxonomic scope" value="Eukaryota"/>
</dbReference>
<gene>
    <name evidence="15" type="primary">20213620</name>
    <name evidence="14" type="ORF">HELRODRAFT_64273</name>
</gene>
<dbReference type="PANTHER" id="PTHR47959">
    <property type="entry name" value="ATP-DEPENDENT RNA HELICASE RHLE-RELATED"/>
    <property type="match status" value="1"/>
</dbReference>
<dbReference type="InParanoid" id="T1FXS2"/>
<dbReference type="SMART" id="SM00490">
    <property type="entry name" value="HELICc"/>
    <property type="match status" value="1"/>
</dbReference>
<dbReference type="HOGENOM" id="CLU_569206_0_0_1"/>
<dbReference type="Gene3D" id="3.40.50.300">
    <property type="entry name" value="P-loop containing nucleotide triphosphate hydrolases"/>
    <property type="match status" value="2"/>
</dbReference>
<evidence type="ECO:0000256" key="7">
    <source>
        <dbReference type="ARBA" id="ARBA00024355"/>
    </source>
</evidence>
<dbReference type="InterPro" id="IPR014014">
    <property type="entry name" value="RNA_helicase_DEAD_Q_motif"/>
</dbReference>
<dbReference type="GO" id="GO:0003724">
    <property type="term" value="F:RNA helicase activity"/>
    <property type="evidence" value="ECO:0007669"/>
    <property type="project" value="UniProtKB-EC"/>
</dbReference>
<proteinExistence type="inferred from homology"/>
<dbReference type="InterPro" id="IPR014001">
    <property type="entry name" value="Helicase_ATP-bd"/>
</dbReference>
<name>T1FXS2_HELRO</name>
<dbReference type="EMBL" id="KB096324">
    <property type="protein sequence ID" value="ESO05967.1"/>
    <property type="molecule type" value="Genomic_DNA"/>
</dbReference>
<feature type="domain" description="Helicase C-terminal" evidence="12">
    <location>
        <begin position="251"/>
        <end position="411"/>
    </location>
</feature>
<dbReference type="SMART" id="SM00487">
    <property type="entry name" value="DEXDc"/>
    <property type="match status" value="1"/>
</dbReference>
<dbReference type="Pfam" id="PF00270">
    <property type="entry name" value="DEAD"/>
    <property type="match status" value="1"/>
</dbReference>
<evidence type="ECO:0000256" key="9">
    <source>
        <dbReference type="ARBA" id="ARBA00047984"/>
    </source>
</evidence>
<dbReference type="InterPro" id="IPR001650">
    <property type="entry name" value="Helicase_C-like"/>
</dbReference>
<dbReference type="OMA" id="DRALMAC"/>
<comment type="similarity">
    <text evidence="7">Belongs to the DEAD box helicase family. DDX52/ROK1 subfamily.</text>
</comment>
<dbReference type="GO" id="GO:0003723">
    <property type="term" value="F:RNA binding"/>
    <property type="evidence" value="ECO:0007669"/>
    <property type="project" value="UniProtKB-KW"/>
</dbReference>
<feature type="domain" description="DEAD-box RNA helicase Q" evidence="13">
    <location>
        <begin position="27"/>
        <end position="55"/>
    </location>
</feature>
<dbReference type="PROSITE" id="PS51192">
    <property type="entry name" value="HELICASE_ATP_BIND_1"/>
    <property type="match status" value="1"/>
</dbReference>
<reference evidence="15" key="3">
    <citation type="submission" date="2015-06" db="UniProtKB">
        <authorList>
            <consortium name="EnsemblMetazoa"/>
        </authorList>
    </citation>
    <scope>IDENTIFICATION</scope>
</reference>
<dbReference type="CTD" id="20213620"/>
<feature type="domain" description="Helicase ATP-binding" evidence="11">
    <location>
        <begin position="57"/>
        <end position="240"/>
    </location>
</feature>
<keyword evidence="4" id="KW-0347">Helicase</keyword>
<dbReference type="EnsemblMetazoa" id="HelroT64273">
    <property type="protein sequence ID" value="HelroP64273"/>
    <property type="gene ID" value="HelroG64273"/>
</dbReference>
<dbReference type="InterPro" id="IPR050079">
    <property type="entry name" value="DEAD_box_RNA_helicase"/>
</dbReference>
<reference evidence="16" key="1">
    <citation type="submission" date="2012-12" db="EMBL/GenBank/DDBJ databases">
        <authorList>
            <person name="Hellsten U."/>
            <person name="Grimwood J."/>
            <person name="Chapman J.A."/>
            <person name="Shapiro H."/>
            <person name="Aerts A."/>
            <person name="Otillar R.P."/>
            <person name="Terry A.Y."/>
            <person name="Boore J.L."/>
            <person name="Simakov O."/>
            <person name="Marletaz F."/>
            <person name="Cho S.-J."/>
            <person name="Edsinger-Gonzales E."/>
            <person name="Havlak P."/>
            <person name="Kuo D.-H."/>
            <person name="Larsson T."/>
            <person name="Lv J."/>
            <person name="Arendt D."/>
            <person name="Savage R."/>
            <person name="Osoegawa K."/>
            <person name="de Jong P."/>
            <person name="Lindberg D.R."/>
            <person name="Seaver E.C."/>
            <person name="Weisblat D.A."/>
            <person name="Putnam N.H."/>
            <person name="Grigoriev I.V."/>
            <person name="Rokhsar D.S."/>
        </authorList>
    </citation>
    <scope>NUCLEOTIDE SEQUENCE</scope>
</reference>
<dbReference type="EMBL" id="AMQM01000491">
    <property type="status" value="NOT_ANNOTATED_CDS"/>
    <property type="molecule type" value="Genomic_DNA"/>
</dbReference>
<dbReference type="RefSeq" id="XP_009015335.1">
    <property type="nucleotide sequence ID" value="XM_009017087.1"/>
</dbReference>
<sequence length="432" mass="49076">QVNHFRNEKHIHVYGTDMPDPIESFDQLFKSYQIDKNYMENLTNMGFKVPTPVQMQAITAILHAKVMVCAPTGSGKTLAFGLPILHKLGEHKTGGFRALILAPTRELAKQIQSEIVQVSKGSSLKVRYLLSSKTVENRKKWMNAGYFIVGKFNMVITTPKKFVYVLKKFRSELSLKSVEWLVVDESDKLYEDGDMGFRQQLGNIYKACQSSALRTLLFSATFSKEVELWCQLNLDNLLRIYIGNINAATDTVDQHLVYTGSEDGKIYALRNIFKEYQPPVLVFVQSKQRADELFVELLGDGMNVQAIHSDKSDVQRDGIMKNFLNGSVHILICSDVMARGLDFKNVNLVINYDFPTSAVAYIHRIGRTGRAGRPGKAVTFFTDDDVRYLRSIVNVIRQAGCEVPEYMLRIQKPPRYFFSSFPFLSNVFVSTK</sequence>
<dbReference type="KEGG" id="hro:HELRODRAFT_64273"/>
<evidence type="ECO:0000256" key="5">
    <source>
        <dbReference type="ARBA" id="ARBA00022840"/>
    </source>
</evidence>
<keyword evidence="16" id="KW-1185">Reference proteome</keyword>
<dbReference type="PROSITE" id="PS51195">
    <property type="entry name" value="Q_MOTIF"/>
    <property type="match status" value="1"/>
</dbReference>
<dbReference type="SUPFAM" id="SSF52540">
    <property type="entry name" value="P-loop containing nucleoside triphosphate hydrolases"/>
    <property type="match status" value="1"/>
</dbReference>
<dbReference type="InterPro" id="IPR011545">
    <property type="entry name" value="DEAD/DEAH_box_helicase_dom"/>
</dbReference>
<dbReference type="STRING" id="6412.T1FXS2"/>
<dbReference type="OrthoDB" id="360161at2759"/>
<evidence type="ECO:0000313" key="16">
    <source>
        <dbReference type="Proteomes" id="UP000015101"/>
    </source>
</evidence>
<evidence type="ECO:0000259" key="13">
    <source>
        <dbReference type="PROSITE" id="PS51195"/>
    </source>
</evidence>
<evidence type="ECO:0000313" key="14">
    <source>
        <dbReference type="EMBL" id="ESO05967.1"/>
    </source>
</evidence>
<dbReference type="PANTHER" id="PTHR47959:SF15">
    <property type="entry name" value="RNA HELICASE"/>
    <property type="match status" value="1"/>
</dbReference>
<evidence type="ECO:0000256" key="4">
    <source>
        <dbReference type="ARBA" id="ARBA00022806"/>
    </source>
</evidence>
<keyword evidence="2" id="KW-0547">Nucleotide-binding</keyword>
<evidence type="ECO:0000259" key="12">
    <source>
        <dbReference type="PROSITE" id="PS51194"/>
    </source>
</evidence>
<evidence type="ECO:0000256" key="8">
    <source>
        <dbReference type="ARBA" id="ARBA00044533"/>
    </source>
</evidence>
<evidence type="ECO:0000313" key="15">
    <source>
        <dbReference type="EnsemblMetazoa" id="HelroP64273"/>
    </source>
</evidence>
<keyword evidence="3" id="KW-0378">Hydrolase</keyword>
<evidence type="ECO:0000256" key="6">
    <source>
        <dbReference type="ARBA" id="ARBA00022884"/>
    </source>
</evidence>
<dbReference type="Proteomes" id="UP000015101">
    <property type="component" value="Unassembled WGS sequence"/>
</dbReference>
<protein>
    <recommendedName>
        <fullName evidence="8">Probable ATP-dependent RNA helicase DDX52</fullName>
        <ecNumber evidence="1">3.6.4.13</ecNumber>
    </recommendedName>
</protein>
<dbReference type="CDD" id="cd18787">
    <property type="entry name" value="SF2_C_DEAD"/>
    <property type="match status" value="1"/>
</dbReference>
<dbReference type="CDD" id="cd17957">
    <property type="entry name" value="DEADc_DDX52"/>
    <property type="match status" value="1"/>
</dbReference>
<evidence type="ECO:0000256" key="10">
    <source>
        <dbReference type="PROSITE-ProRule" id="PRU00552"/>
    </source>
</evidence>
<feature type="short sequence motif" description="Q motif" evidence="10">
    <location>
        <begin position="27"/>
        <end position="55"/>
    </location>
</feature>
<dbReference type="GO" id="GO:0005524">
    <property type="term" value="F:ATP binding"/>
    <property type="evidence" value="ECO:0007669"/>
    <property type="project" value="UniProtKB-KW"/>
</dbReference>
<dbReference type="Pfam" id="PF00271">
    <property type="entry name" value="Helicase_C"/>
    <property type="match status" value="1"/>
</dbReference>
<reference evidence="14 16" key="2">
    <citation type="journal article" date="2013" name="Nature">
        <title>Insights into bilaterian evolution from three spiralian genomes.</title>
        <authorList>
            <person name="Simakov O."/>
            <person name="Marletaz F."/>
            <person name="Cho S.J."/>
            <person name="Edsinger-Gonzales E."/>
            <person name="Havlak P."/>
            <person name="Hellsten U."/>
            <person name="Kuo D.H."/>
            <person name="Larsson T."/>
            <person name="Lv J."/>
            <person name="Arendt D."/>
            <person name="Savage R."/>
            <person name="Osoegawa K."/>
            <person name="de Jong P."/>
            <person name="Grimwood J."/>
            <person name="Chapman J.A."/>
            <person name="Shapiro H."/>
            <person name="Aerts A."/>
            <person name="Otillar R.P."/>
            <person name="Terry A.Y."/>
            <person name="Boore J.L."/>
            <person name="Grigoriev I.V."/>
            <person name="Lindberg D.R."/>
            <person name="Seaver E.C."/>
            <person name="Weisblat D.A."/>
            <person name="Putnam N.H."/>
            <person name="Rokhsar D.S."/>
        </authorList>
    </citation>
    <scope>NUCLEOTIDE SEQUENCE</scope>
</reference>
<dbReference type="EC" id="3.6.4.13" evidence="1"/>
<dbReference type="GO" id="GO:0030490">
    <property type="term" value="P:maturation of SSU-rRNA"/>
    <property type="evidence" value="ECO:0000318"/>
    <property type="project" value="GO_Central"/>
</dbReference>
<dbReference type="PROSITE" id="PS51194">
    <property type="entry name" value="HELICASE_CTER"/>
    <property type="match status" value="1"/>
</dbReference>